<proteinExistence type="predicted"/>
<dbReference type="PANTHER" id="PTHR44591">
    <property type="entry name" value="STRESS RESPONSE REGULATOR PROTEIN 1"/>
    <property type="match status" value="1"/>
</dbReference>
<evidence type="ECO:0000313" key="7">
    <source>
        <dbReference type="Proteomes" id="UP000305471"/>
    </source>
</evidence>
<dbReference type="InterPro" id="IPR001789">
    <property type="entry name" value="Sig_transdc_resp-reg_receiver"/>
</dbReference>
<keyword evidence="2 3" id="KW-0597">Phosphoprotein</keyword>
<dbReference type="InterPro" id="IPR028976">
    <property type="entry name" value="CheC-like_sf"/>
</dbReference>
<dbReference type="RefSeq" id="WP_136780411.1">
    <property type="nucleotide sequence ID" value="NZ_SWCO01000001.1"/>
</dbReference>
<dbReference type="InterPro" id="IPR050595">
    <property type="entry name" value="Bact_response_regulator"/>
</dbReference>
<gene>
    <name evidence="6" type="ORF">E5672_00220</name>
</gene>
<accession>A0A4V5NNX6</accession>
<evidence type="ECO:0000259" key="5">
    <source>
        <dbReference type="PROSITE" id="PS50110"/>
    </source>
</evidence>
<evidence type="ECO:0000256" key="2">
    <source>
        <dbReference type="ARBA" id="ARBA00022553"/>
    </source>
</evidence>
<evidence type="ECO:0000313" key="6">
    <source>
        <dbReference type="EMBL" id="TKB04555.1"/>
    </source>
</evidence>
<dbReference type="Pfam" id="PF00072">
    <property type="entry name" value="Response_reg"/>
    <property type="match status" value="1"/>
</dbReference>
<keyword evidence="1" id="KW-0145">Chemotaxis</keyword>
<dbReference type="EMBL" id="SWCO01000001">
    <property type="protein sequence ID" value="TKB04555.1"/>
    <property type="molecule type" value="Genomic_DNA"/>
</dbReference>
<sequence length="356" mass="38747">MSTPILICDDSGFARRQMARSLPDGWDVDISFAENGEQALELIRQGKGDVVFLDLNMPVMDGYQTMEAIRQQDLPCLVVVVSGDVQAQAREKMLALGALDFIRKPIDNDKLSNILSSYGIYSGERHSSGARLKKAQAQHEASTDKPNAPTSKEDQLDACREMVNIAMGRAGENLAALLGEFIDLPIPNVNLIESNELSMAIAEINRNDSVSAVSKGFISEGISGEALVIFNDTNSQNIVELLKYPPSASSDKLALEALMDVSNILIGACLNGLSEQLNVAFSHTHPVLLGQHQGLSTLLSDNVQRWGKLMAIEIGYAIKSKDIAFDLLLLFPGDAMNHIYARLFNDGLVTQDKESL</sequence>
<dbReference type="AlphaFoldDB" id="A0A4V5NNX6"/>
<dbReference type="InterPro" id="IPR011006">
    <property type="entry name" value="CheY-like_superfamily"/>
</dbReference>
<dbReference type="CDD" id="cd17910">
    <property type="entry name" value="CheC_ClassII"/>
    <property type="match status" value="1"/>
</dbReference>
<evidence type="ECO:0000256" key="1">
    <source>
        <dbReference type="ARBA" id="ARBA00022500"/>
    </source>
</evidence>
<keyword evidence="7" id="KW-1185">Reference proteome</keyword>
<name>A0A4V5NNX6_9ALTE</name>
<dbReference type="Proteomes" id="UP000305471">
    <property type="component" value="Unassembled WGS sequence"/>
</dbReference>
<dbReference type="SMART" id="SM00448">
    <property type="entry name" value="REC"/>
    <property type="match status" value="1"/>
</dbReference>
<evidence type="ECO:0000256" key="3">
    <source>
        <dbReference type="PROSITE-ProRule" id="PRU00169"/>
    </source>
</evidence>
<dbReference type="OrthoDB" id="281471at2"/>
<reference evidence="6 7" key="1">
    <citation type="submission" date="2019-04" db="EMBL/GenBank/DDBJ databases">
        <title>Alteromonas portus sp. nov., an alginate lyase-excreting marine bacterium.</title>
        <authorList>
            <person name="Huang H."/>
            <person name="Mo K."/>
            <person name="Bao S."/>
        </authorList>
    </citation>
    <scope>NUCLEOTIDE SEQUENCE [LARGE SCALE GENOMIC DNA]</scope>
    <source>
        <strain evidence="6 7">HB161718</strain>
    </source>
</reference>
<dbReference type="SUPFAM" id="SSF103039">
    <property type="entry name" value="CheC-like"/>
    <property type="match status" value="1"/>
</dbReference>
<protein>
    <submittedName>
        <fullName evidence="6">Response regulator</fullName>
    </submittedName>
</protein>
<dbReference type="GO" id="GO:0000160">
    <property type="term" value="P:phosphorelay signal transduction system"/>
    <property type="evidence" value="ECO:0007669"/>
    <property type="project" value="InterPro"/>
</dbReference>
<dbReference type="PROSITE" id="PS50110">
    <property type="entry name" value="RESPONSE_REGULATORY"/>
    <property type="match status" value="1"/>
</dbReference>
<feature type="region of interest" description="Disordered" evidence="4">
    <location>
        <begin position="129"/>
        <end position="155"/>
    </location>
</feature>
<feature type="domain" description="Response regulatory" evidence="5">
    <location>
        <begin position="4"/>
        <end position="119"/>
    </location>
</feature>
<dbReference type="GO" id="GO:0006935">
    <property type="term" value="P:chemotaxis"/>
    <property type="evidence" value="ECO:0007669"/>
    <property type="project" value="UniProtKB-KW"/>
</dbReference>
<dbReference type="PANTHER" id="PTHR44591:SF24">
    <property type="entry name" value="PROTEIN-GLUTAMATE METHYLESTERASE_PROTEIN-GLUTAMINE GLUTAMINASE 1"/>
    <property type="match status" value="1"/>
</dbReference>
<dbReference type="SUPFAM" id="SSF52172">
    <property type="entry name" value="CheY-like"/>
    <property type="match status" value="1"/>
</dbReference>
<dbReference type="Gene3D" id="3.40.1550.10">
    <property type="entry name" value="CheC-like"/>
    <property type="match status" value="1"/>
</dbReference>
<dbReference type="Gene3D" id="3.40.50.2300">
    <property type="match status" value="1"/>
</dbReference>
<comment type="caution">
    <text evidence="6">The sequence shown here is derived from an EMBL/GenBank/DDBJ whole genome shotgun (WGS) entry which is preliminary data.</text>
</comment>
<organism evidence="6 7">
    <name type="scientific">Alteromonas portus</name>
    <dbReference type="NCBI Taxonomy" id="2565549"/>
    <lineage>
        <taxon>Bacteria</taxon>
        <taxon>Pseudomonadati</taxon>
        <taxon>Pseudomonadota</taxon>
        <taxon>Gammaproteobacteria</taxon>
        <taxon>Alteromonadales</taxon>
        <taxon>Alteromonadaceae</taxon>
        <taxon>Alteromonas/Salinimonas group</taxon>
        <taxon>Alteromonas</taxon>
    </lineage>
</organism>
<dbReference type="CDD" id="cd17593">
    <property type="entry name" value="REC_CheC-like"/>
    <property type="match status" value="1"/>
</dbReference>
<feature type="modified residue" description="4-aspartylphosphate" evidence="3">
    <location>
        <position position="54"/>
    </location>
</feature>
<evidence type="ECO:0000256" key="4">
    <source>
        <dbReference type="SAM" id="MobiDB-lite"/>
    </source>
</evidence>